<dbReference type="GO" id="GO:0008199">
    <property type="term" value="F:ferric iron binding"/>
    <property type="evidence" value="ECO:0007669"/>
    <property type="project" value="InterPro"/>
</dbReference>
<keyword evidence="3" id="KW-0479">Metal-binding</keyword>
<dbReference type="PANTHER" id="PTHR33711:SF7">
    <property type="entry name" value="INTRADIOL RING-CLEAVAGE DIOXYGENASES DOMAIN-CONTAINING PROTEIN-RELATED"/>
    <property type="match status" value="1"/>
</dbReference>
<dbReference type="PROSITE" id="PS00083">
    <property type="entry name" value="INTRADIOL_DIOXYGENAS"/>
    <property type="match status" value="1"/>
</dbReference>
<dbReference type="PANTHER" id="PTHR33711">
    <property type="entry name" value="DIOXYGENASE, PUTATIVE (AFU_ORTHOLOGUE AFUA_2G02910)-RELATED"/>
    <property type="match status" value="1"/>
</dbReference>
<evidence type="ECO:0000256" key="4">
    <source>
        <dbReference type="ARBA" id="ARBA00022964"/>
    </source>
</evidence>
<dbReference type="RefSeq" id="WP_114593261.1">
    <property type="nucleotide sequence ID" value="NZ_CP031165.1"/>
</dbReference>
<accession>A0A346Y3F9</accession>
<dbReference type="InterPro" id="IPR050770">
    <property type="entry name" value="Intradiol_RC_Dioxygenase"/>
</dbReference>
<evidence type="ECO:0000256" key="5">
    <source>
        <dbReference type="ARBA" id="ARBA00023002"/>
    </source>
</evidence>
<evidence type="ECO:0000256" key="2">
    <source>
        <dbReference type="ARBA" id="ARBA00007825"/>
    </source>
</evidence>
<dbReference type="GO" id="GO:0009712">
    <property type="term" value="P:catechol-containing compound metabolic process"/>
    <property type="evidence" value="ECO:0007669"/>
    <property type="project" value="InterPro"/>
</dbReference>
<dbReference type="GO" id="GO:0018576">
    <property type="term" value="F:catechol 1,2-dioxygenase activity"/>
    <property type="evidence" value="ECO:0007669"/>
    <property type="project" value="InterPro"/>
</dbReference>
<sequence>MERNPRVDAVATDMIEAIKQVMSDHDLTHSEYRAGWMWMMKLAGSGEIPLFLDVFFESAVERLTFDDKPGSKGAVQGPYHSDAAQLLEAPYVLPMRDDEAGEPIVFSGQVTDLDGTPVVGADVDVWHASNDGTYSGFTGDETCPPDNLRGILRTDDQGRFTFRSIRPAPYQIPHNGPTGEFLAMLGRHSWRPAHFHFTIDAPGFDSLTTQLYFAGDPWLEKGDCVDAVKDELVIDVGKGEDAQVLDTYGIPDAPYLTAEYTWQLRPSA</sequence>
<keyword evidence="5" id="KW-0560">Oxidoreductase</keyword>
<dbReference type="EMBL" id="CP031165">
    <property type="protein sequence ID" value="AXV09006.1"/>
    <property type="molecule type" value="Genomic_DNA"/>
</dbReference>
<dbReference type="Gene3D" id="6.10.10.40">
    <property type="entry name" value="Catechol 1,2-dioxygenase multimerisation domain-like"/>
    <property type="match status" value="1"/>
</dbReference>
<reference evidence="8 9" key="1">
    <citation type="submission" date="2018-09" db="EMBL/GenBank/DDBJ databases">
        <title>Complete genome sequence of Euzebya sp. DY32-46 isolated from seawater of Pacific Ocean.</title>
        <authorList>
            <person name="Xu L."/>
            <person name="Wu Y.-H."/>
            <person name="Xu X.-W."/>
        </authorList>
    </citation>
    <scope>NUCLEOTIDE SEQUENCE [LARGE SCALE GENOMIC DNA]</scope>
    <source>
        <strain evidence="8 9">DY32-46</strain>
    </source>
</reference>
<comment type="cofactor">
    <cofactor evidence="1">
        <name>Fe(3+)</name>
        <dbReference type="ChEBI" id="CHEBI:29034"/>
    </cofactor>
</comment>
<dbReference type="Pfam" id="PF04444">
    <property type="entry name" value="Dioxygenase_N"/>
    <property type="match status" value="1"/>
</dbReference>
<proteinExistence type="inferred from homology"/>
<name>A0A346Y3F9_9ACTN</name>
<dbReference type="Pfam" id="PF00775">
    <property type="entry name" value="Dioxygenase_C"/>
    <property type="match status" value="1"/>
</dbReference>
<dbReference type="InterPro" id="IPR007535">
    <property type="entry name" value="Catechol_dOase_N"/>
</dbReference>
<evidence type="ECO:0000313" key="8">
    <source>
        <dbReference type="EMBL" id="AXV09006.1"/>
    </source>
</evidence>
<evidence type="ECO:0000256" key="1">
    <source>
        <dbReference type="ARBA" id="ARBA00001965"/>
    </source>
</evidence>
<dbReference type="KEGG" id="euz:DVS28_a4340"/>
<feature type="domain" description="Intradiol ring-cleavage dioxygenases" evidence="7">
    <location>
        <begin position="106"/>
        <end position="134"/>
    </location>
</feature>
<dbReference type="Gene3D" id="2.60.130.10">
    <property type="entry name" value="Aromatic compound dioxygenase"/>
    <property type="match status" value="1"/>
</dbReference>
<evidence type="ECO:0000256" key="3">
    <source>
        <dbReference type="ARBA" id="ARBA00022723"/>
    </source>
</evidence>
<keyword evidence="6" id="KW-0408">Iron</keyword>
<comment type="similarity">
    <text evidence="2">Belongs to the intradiol ring-cleavage dioxygenase family.</text>
</comment>
<dbReference type="SUPFAM" id="SSF49482">
    <property type="entry name" value="Aromatic compound dioxygenase"/>
    <property type="match status" value="1"/>
</dbReference>
<dbReference type="InterPro" id="IPR015889">
    <property type="entry name" value="Intradiol_dOase_core"/>
</dbReference>
<organism evidence="8 9">
    <name type="scientific">Euzebya pacifica</name>
    <dbReference type="NCBI Taxonomy" id="1608957"/>
    <lineage>
        <taxon>Bacteria</taxon>
        <taxon>Bacillati</taxon>
        <taxon>Actinomycetota</taxon>
        <taxon>Nitriliruptoria</taxon>
        <taxon>Euzebyales</taxon>
    </lineage>
</organism>
<dbReference type="OrthoDB" id="9800887at2"/>
<evidence type="ECO:0000313" key="9">
    <source>
        <dbReference type="Proteomes" id="UP000264006"/>
    </source>
</evidence>
<dbReference type="InterPro" id="IPR000627">
    <property type="entry name" value="Intradiol_dOase_C"/>
</dbReference>
<dbReference type="InterPro" id="IPR043029">
    <property type="entry name" value="1_2-CTD_multi_dom"/>
</dbReference>
<keyword evidence="9" id="KW-1185">Reference proteome</keyword>
<keyword evidence="4 8" id="KW-0223">Dioxygenase</keyword>
<dbReference type="Proteomes" id="UP000264006">
    <property type="component" value="Chromosome"/>
</dbReference>
<evidence type="ECO:0000259" key="7">
    <source>
        <dbReference type="PROSITE" id="PS00083"/>
    </source>
</evidence>
<protein>
    <submittedName>
        <fullName evidence="8">Catechol 1,2-dioxygenase</fullName>
    </submittedName>
</protein>
<evidence type="ECO:0000256" key="6">
    <source>
        <dbReference type="ARBA" id="ARBA00023004"/>
    </source>
</evidence>
<gene>
    <name evidence="8" type="ORF">DVS28_a4340</name>
</gene>
<dbReference type="AlphaFoldDB" id="A0A346Y3F9"/>